<protein>
    <recommendedName>
        <fullName evidence="4">2-nitropropane dioxygenase</fullName>
    </recommendedName>
</protein>
<evidence type="ECO:0000313" key="2">
    <source>
        <dbReference type="EMBL" id="MBM3224357.1"/>
    </source>
</evidence>
<sequence>MASQDEPAKILCPCCQATLVVDRTTLGILYVTEHRVKAGGASFEKSLQDMKDREKQKSSRFQQAFEEEKQRKALLGKKFQELRKQADNLPDERPLRPFDLE</sequence>
<organism evidence="2 3">
    <name type="scientific">Tectimicrobiota bacterium</name>
    <dbReference type="NCBI Taxonomy" id="2528274"/>
    <lineage>
        <taxon>Bacteria</taxon>
        <taxon>Pseudomonadati</taxon>
        <taxon>Nitrospinota/Tectimicrobiota group</taxon>
        <taxon>Candidatus Tectimicrobiota</taxon>
    </lineage>
</organism>
<evidence type="ECO:0000256" key="1">
    <source>
        <dbReference type="SAM" id="MobiDB-lite"/>
    </source>
</evidence>
<accession>A0A937W0D5</accession>
<reference evidence="2" key="1">
    <citation type="submission" date="2019-03" db="EMBL/GenBank/DDBJ databases">
        <title>Lake Tanganyika Metagenome-Assembled Genomes (MAGs).</title>
        <authorList>
            <person name="Tran P."/>
        </authorList>
    </citation>
    <scope>NUCLEOTIDE SEQUENCE</scope>
    <source>
        <strain evidence="2">K_DeepCast_65m_m2_066</strain>
    </source>
</reference>
<dbReference type="AlphaFoldDB" id="A0A937W0D5"/>
<evidence type="ECO:0000313" key="3">
    <source>
        <dbReference type="Proteomes" id="UP000712673"/>
    </source>
</evidence>
<dbReference type="Proteomes" id="UP000712673">
    <property type="component" value="Unassembled WGS sequence"/>
</dbReference>
<evidence type="ECO:0008006" key="4">
    <source>
        <dbReference type="Google" id="ProtNLM"/>
    </source>
</evidence>
<feature type="region of interest" description="Disordered" evidence="1">
    <location>
        <begin position="41"/>
        <end position="63"/>
    </location>
</feature>
<feature type="compositionally biased region" description="Basic and acidic residues" evidence="1">
    <location>
        <begin position="46"/>
        <end position="57"/>
    </location>
</feature>
<comment type="caution">
    <text evidence="2">The sequence shown here is derived from an EMBL/GenBank/DDBJ whole genome shotgun (WGS) entry which is preliminary data.</text>
</comment>
<feature type="region of interest" description="Disordered" evidence="1">
    <location>
        <begin position="82"/>
        <end position="101"/>
    </location>
</feature>
<proteinExistence type="predicted"/>
<dbReference type="EMBL" id="VGLS01000307">
    <property type="protein sequence ID" value="MBM3224357.1"/>
    <property type="molecule type" value="Genomic_DNA"/>
</dbReference>
<name>A0A937W0D5_UNCTE</name>
<gene>
    <name evidence="2" type="ORF">FJZ47_11210</name>
</gene>